<dbReference type="Gene3D" id="3.20.20.100">
    <property type="entry name" value="NADP-dependent oxidoreductase domain"/>
    <property type="match status" value="1"/>
</dbReference>
<dbReference type="SUPFAM" id="SSF51430">
    <property type="entry name" value="NAD(P)-linked oxidoreductase"/>
    <property type="match status" value="1"/>
</dbReference>
<dbReference type="AlphaFoldDB" id="A0A4R2PZ61"/>
<dbReference type="GO" id="GO:0016491">
    <property type="term" value="F:oxidoreductase activity"/>
    <property type="evidence" value="ECO:0007669"/>
    <property type="project" value="UniProtKB-KW"/>
</dbReference>
<dbReference type="Proteomes" id="UP000294835">
    <property type="component" value="Unassembled WGS sequence"/>
</dbReference>
<keyword evidence="4" id="KW-1185">Reference proteome</keyword>
<proteinExistence type="predicted"/>
<dbReference type="OrthoDB" id="9803483at2"/>
<dbReference type="PANTHER" id="PTHR43364:SF4">
    <property type="entry name" value="NAD(P)-LINKED OXIDOREDUCTASE SUPERFAMILY PROTEIN"/>
    <property type="match status" value="1"/>
</dbReference>
<comment type="caution">
    <text evidence="3">The sequence shown here is derived from an EMBL/GenBank/DDBJ whole genome shotgun (WGS) entry which is preliminary data.</text>
</comment>
<sequence length="347" mass="38127">MRRVALGRTGLTVSCLCLGTMTWGSQNTQEEGHAQIDLALDRGVNFMDTAEMYPVAPIKEETVGRTERIIGNWFQDTGRRHEWVVATKITGAGQKAVRDGAPITPAIIREAVEGSLRRLRTDYIDLYQVHWPNRGSYHFRKNWAYDPSGQDAAATLDDMLACLETMGELVAEGKIRHFGLSNETAWGMAQWLRLAEAHGLPRAQSIQNEYSLLCRHYDTDLAELGVNEDVTLLAYTPLAAGLLTGKYAGDVTPDGTRRERQPDLNGRITPRVWEAVAAYLGIANTHGLVPAQMAIAFVAQRPFPVVPIVGATSTEQLRTVLGAADVTLSDEVLADIALAHKAHPMPF</sequence>
<feature type="domain" description="NADP-dependent oxidoreductase" evidence="2">
    <location>
        <begin position="16"/>
        <end position="336"/>
    </location>
</feature>
<dbReference type="RefSeq" id="WP_132461913.1">
    <property type="nucleotide sequence ID" value="NZ_SLXP01000005.1"/>
</dbReference>
<dbReference type="CDD" id="cd19094">
    <property type="entry name" value="AKR_Tas-like"/>
    <property type="match status" value="1"/>
</dbReference>
<evidence type="ECO:0000313" key="4">
    <source>
        <dbReference type="Proteomes" id="UP000294835"/>
    </source>
</evidence>
<dbReference type="EMBL" id="SLXP01000005">
    <property type="protein sequence ID" value="TCP41339.1"/>
    <property type="molecule type" value="Genomic_DNA"/>
</dbReference>
<accession>A0A4R2PZ61</accession>
<evidence type="ECO:0000313" key="3">
    <source>
        <dbReference type="EMBL" id="TCP41339.1"/>
    </source>
</evidence>
<keyword evidence="1" id="KW-0560">Oxidoreductase</keyword>
<dbReference type="InterPro" id="IPR023210">
    <property type="entry name" value="NADP_OxRdtase_dom"/>
</dbReference>
<protein>
    <submittedName>
        <fullName evidence="3">Aryl-alcohol dehydrogenase-like predicted oxidoreductase</fullName>
    </submittedName>
</protein>
<dbReference type="InterPro" id="IPR036812">
    <property type="entry name" value="NAD(P)_OxRdtase_dom_sf"/>
</dbReference>
<dbReference type="InterPro" id="IPR050523">
    <property type="entry name" value="AKR_Detox_Biosynth"/>
</dbReference>
<dbReference type="Pfam" id="PF00248">
    <property type="entry name" value="Aldo_ket_red"/>
    <property type="match status" value="1"/>
</dbReference>
<organism evidence="3 4">
    <name type="scientific">Rhodovulum marinum</name>
    <dbReference type="NCBI Taxonomy" id="320662"/>
    <lineage>
        <taxon>Bacteria</taxon>
        <taxon>Pseudomonadati</taxon>
        <taxon>Pseudomonadota</taxon>
        <taxon>Alphaproteobacteria</taxon>
        <taxon>Rhodobacterales</taxon>
        <taxon>Paracoccaceae</taxon>
        <taxon>Rhodovulum</taxon>
    </lineage>
</organism>
<evidence type="ECO:0000259" key="2">
    <source>
        <dbReference type="Pfam" id="PF00248"/>
    </source>
</evidence>
<reference evidence="3 4" key="1">
    <citation type="submission" date="2019-03" db="EMBL/GenBank/DDBJ databases">
        <title>Genomic Encyclopedia of Type Strains, Phase IV (KMG-IV): sequencing the most valuable type-strain genomes for metagenomic binning, comparative biology and taxonomic classification.</title>
        <authorList>
            <person name="Goeker M."/>
        </authorList>
    </citation>
    <scope>NUCLEOTIDE SEQUENCE [LARGE SCALE GENOMIC DNA]</scope>
    <source>
        <strain evidence="3 4">DSM 18063</strain>
    </source>
</reference>
<dbReference type="PANTHER" id="PTHR43364">
    <property type="entry name" value="NADH-SPECIFIC METHYLGLYOXAL REDUCTASE-RELATED"/>
    <property type="match status" value="1"/>
</dbReference>
<name>A0A4R2PZ61_9RHOB</name>
<evidence type="ECO:0000256" key="1">
    <source>
        <dbReference type="ARBA" id="ARBA00023002"/>
    </source>
</evidence>
<gene>
    <name evidence="3" type="ORF">EV662_10585</name>
</gene>